<feature type="transmembrane region" description="Helical" evidence="1">
    <location>
        <begin position="21"/>
        <end position="39"/>
    </location>
</feature>
<feature type="domain" description="Activator of Hsp90 ATPase AHSA1-like N-terminal" evidence="2">
    <location>
        <begin position="184"/>
        <end position="245"/>
    </location>
</feature>
<protein>
    <recommendedName>
        <fullName evidence="2">Activator of Hsp90 ATPase AHSA1-like N-terminal domain-containing protein</fullName>
    </recommendedName>
</protein>
<dbReference type="InterPro" id="IPR015310">
    <property type="entry name" value="AHSA1-like_N"/>
</dbReference>
<dbReference type="Gene3D" id="2.170.120.40">
    <property type="entry name" value="YbbR-like domain"/>
    <property type="match status" value="1"/>
</dbReference>
<dbReference type="EMBL" id="CP002046">
    <property type="protein sequence ID" value="EAP86255.1"/>
    <property type="molecule type" value="Genomic_DNA"/>
</dbReference>
<evidence type="ECO:0000313" key="3">
    <source>
        <dbReference type="EMBL" id="EAP86255.1"/>
    </source>
</evidence>
<keyword evidence="4" id="KW-1185">Reference proteome</keyword>
<sequence length="319" mass="36931">MRKKEQPISIFKKFKQSNFKAFLFFLCMSFVVWILVQFAKPYKQTLDFDIRYTNIPKDKLVENNDNSLKVTIETTGFRLISYTFFKPYIDINLSNLEIASNEFIFDISENKEFIAKELKISEDVISLKKESINIPFSQKTVKILPVNIAHNIKYAVGFSNVSDFKTNPDSIKVSGPKSVLDTLEVINTEEVKYDNVNNSITGEVTVNQAKYKDVTFYETKISYEIEVAKFTEGRVKVPIEIINVPNNVSVSIFPKEVYVVYQASLENFNLISSEDFRVVKDFKELKSESDYFIPKLYKTSQLSTESRVLDTKVEFIIKQ</sequence>
<dbReference type="PANTHER" id="PTHR37804:SF1">
    <property type="entry name" value="CDAA REGULATORY PROTEIN CDAR"/>
    <property type="match status" value="1"/>
</dbReference>
<dbReference type="eggNOG" id="COG4856">
    <property type="taxonomic scope" value="Bacteria"/>
</dbReference>
<dbReference type="Proteomes" id="UP000002297">
    <property type="component" value="Chromosome"/>
</dbReference>
<evidence type="ECO:0000256" key="1">
    <source>
        <dbReference type="SAM" id="Phobius"/>
    </source>
</evidence>
<evidence type="ECO:0000313" key="4">
    <source>
        <dbReference type="Proteomes" id="UP000002297"/>
    </source>
</evidence>
<dbReference type="GO" id="GO:0051087">
    <property type="term" value="F:protein-folding chaperone binding"/>
    <property type="evidence" value="ECO:0007669"/>
    <property type="project" value="InterPro"/>
</dbReference>
<dbReference type="RefSeq" id="WP_013187640.1">
    <property type="nucleotide sequence ID" value="NC_014230.1"/>
</dbReference>
<dbReference type="HOGENOM" id="CLU_069602_1_0_10"/>
<accession>A3U8W9</accession>
<dbReference type="GeneID" id="89453641"/>
<dbReference type="GO" id="GO:0001671">
    <property type="term" value="F:ATPase activator activity"/>
    <property type="evidence" value="ECO:0007669"/>
    <property type="project" value="InterPro"/>
</dbReference>
<keyword evidence="1" id="KW-0812">Transmembrane</keyword>
<dbReference type="STRING" id="216432.CA2559_09483"/>
<keyword evidence="1" id="KW-1133">Transmembrane helix</keyword>
<dbReference type="OrthoDB" id="1150187at2"/>
<reference evidence="3 4" key="1">
    <citation type="journal article" date="2010" name="J. Bacteriol.">
        <title>The complete genome sequence of Croceibacter atlanticus HTCC2559T.</title>
        <authorList>
            <person name="Oh H.M."/>
            <person name="Kang I."/>
            <person name="Ferriera S."/>
            <person name="Giovannoni S.J."/>
            <person name="Cho J.C."/>
        </authorList>
    </citation>
    <scope>NUCLEOTIDE SEQUENCE [LARGE SCALE GENOMIC DNA]</scope>
    <source>
        <strain evidence="4">ATCC BAA-628 / HTCC2559 / KCTC 12090</strain>
    </source>
</reference>
<gene>
    <name evidence="3" type="ordered locus">CA2559_09483</name>
</gene>
<dbReference type="Pfam" id="PF09229">
    <property type="entry name" value="Aha1_N"/>
    <property type="match status" value="1"/>
</dbReference>
<proteinExistence type="predicted"/>
<dbReference type="InterPro" id="IPR053154">
    <property type="entry name" value="c-di-AMP_regulator"/>
</dbReference>
<keyword evidence="1" id="KW-0472">Membrane</keyword>
<dbReference type="AlphaFoldDB" id="A3U8W9"/>
<organism evidence="3 4">
    <name type="scientific">Croceibacter atlanticus (strain ATCC BAA-628 / JCM 21780 / CIP 108009 / IAM 15332 / KCTC 12090 / HTCC2559)</name>
    <dbReference type="NCBI Taxonomy" id="216432"/>
    <lineage>
        <taxon>Bacteria</taxon>
        <taxon>Pseudomonadati</taxon>
        <taxon>Bacteroidota</taxon>
        <taxon>Flavobacteriia</taxon>
        <taxon>Flavobacteriales</taxon>
        <taxon>Flavobacteriaceae</taxon>
        <taxon>Croceibacter</taxon>
    </lineage>
</organism>
<dbReference type="PANTHER" id="PTHR37804">
    <property type="entry name" value="CDAA REGULATORY PROTEIN CDAR"/>
    <property type="match status" value="1"/>
</dbReference>
<evidence type="ECO:0000259" key="2">
    <source>
        <dbReference type="Pfam" id="PF09229"/>
    </source>
</evidence>
<name>A3U8W9_CROAH</name>
<dbReference type="KEGG" id="cat:CA2559_09483"/>